<evidence type="ECO:0000313" key="9">
    <source>
        <dbReference type="Proteomes" id="UP000011087"/>
    </source>
</evidence>
<evidence type="ECO:0000256" key="1">
    <source>
        <dbReference type="ARBA" id="ARBA00004123"/>
    </source>
</evidence>
<accession>L1JE59</accession>
<dbReference type="Proteomes" id="UP000011087">
    <property type="component" value="Unassembled WGS sequence"/>
</dbReference>
<dbReference type="EMBL" id="JH992994">
    <property type="protein sequence ID" value="EKX46424.1"/>
    <property type="molecule type" value="Genomic_DNA"/>
</dbReference>
<dbReference type="AlphaFoldDB" id="L1JE59"/>
<dbReference type="PANTHER" id="PTHR47338">
    <property type="entry name" value="ZN(II)2CYS6 TRANSCRIPTION FACTOR (EUROFUNG)-RELATED"/>
    <property type="match status" value="1"/>
</dbReference>
<dbReference type="SMART" id="SM00066">
    <property type="entry name" value="GAL4"/>
    <property type="match status" value="2"/>
</dbReference>
<dbReference type="Gene3D" id="4.10.240.10">
    <property type="entry name" value="Zn(2)-C6 fungal-type DNA-binding domain"/>
    <property type="match status" value="2"/>
</dbReference>
<evidence type="ECO:0000256" key="2">
    <source>
        <dbReference type="ARBA" id="ARBA00022723"/>
    </source>
</evidence>
<comment type="subcellular location">
    <subcellularLocation>
        <location evidence="1">Nucleus</location>
    </subcellularLocation>
</comment>
<feature type="domain" description="Zn(2)-C6 fungal-type" evidence="6">
    <location>
        <begin position="92"/>
        <end position="123"/>
    </location>
</feature>
<keyword evidence="4" id="KW-0804">Transcription</keyword>
<dbReference type="eggNOG" id="ENOG502SZ4M">
    <property type="taxonomic scope" value="Eukaryota"/>
</dbReference>
<dbReference type="PANTHER" id="PTHR47338:SF5">
    <property type="entry name" value="ZN(II)2CYS6 TRANSCRIPTION FACTOR (EUROFUNG)"/>
    <property type="match status" value="1"/>
</dbReference>
<dbReference type="OrthoDB" id="2269373at2759"/>
<proteinExistence type="predicted"/>
<dbReference type="PROSITE" id="PS50048">
    <property type="entry name" value="ZN2_CY6_FUNGAL_2"/>
    <property type="match status" value="2"/>
</dbReference>
<keyword evidence="2" id="KW-0479">Metal-binding</keyword>
<dbReference type="GO" id="GO:0005634">
    <property type="term" value="C:nucleus"/>
    <property type="evidence" value="ECO:0007669"/>
    <property type="project" value="UniProtKB-SubCell"/>
</dbReference>
<evidence type="ECO:0000259" key="6">
    <source>
        <dbReference type="PROSITE" id="PS50048"/>
    </source>
</evidence>
<dbReference type="KEGG" id="gtt:GUITHDRAFT_107626"/>
<name>L1JE59_GUITC</name>
<dbReference type="HOGENOM" id="CLU_638507_0_0_1"/>
<dbReference type="Pfam" id="PF00172">
    <property type="entry name" value="Zn_clus"/>
    <property type="match status" value="2"/>
</dbReference>
<dbReference type="GO" id="GO:0008270">
    <property type="term" value="F:zinc ion binding"/>
    <property type="evidence" value="ECO:0007669"/>
    <property type="project" value="InterPro"/>
</dbReference>
<dbReference type="InterPro" id="IPR050815">
    <property type="entry name" value="TF_fung"/>
</dbReference>
<keyword evidence="3" id="KW-0805">Transcription regulation</keyword>
<evidence type="ECO:0000256" key="4">
    <source>
        <dbReference type="ARBA" id="ARBA00023163"/>
    </source>
</evidence>
<dbReference type="InterPro" id="IPR001138">
    <property type="entry name" value="Zn2Cys6_DnaBD"/>
</dbReference>
<dbReference type="CDD" id="cd00067">
    <property type="entry name" value="GAL4"/>
    <property type="match status" value="2"/>
</dbReference>
<protein>
    <recommendedName>
        <fullName evidence="6">Zn(2)-C6 fungal-type domain-containing protein</fullName>
    </recommendedName>
</protein>
<sequence>MFPAALNDARADMEVDVKTQTSMKEQLKRDRACQACNKSKIKCDGERPCRSCIFKGKTDMCVDQVPKNSESNLNRKKSPLGFPRKALKRDQACIRCNKSKVKCDGCRPCGRCISRGSENDCMSQVEYNSIMSNRSSPLSDTSSEDQLAQLWNTTEVVPGFSAHPDFSSYDMSNNVNQEFDFLNMPVDRPIAFPAHCLAHSRRSDQSSSHDVPFLLRTFWENQGVSISGIRNIYGILPLRLKDTLARSLTALERLLNARARSYQIAAMDSRALRSWQQSARCGFQSITLDPCTNRWATCAVNEWLSEFAGVHREEMLARMANQEMQLPSTELRQFCAHLSGLLELSKLIFDPFCLKEGDKRYWVSRWNKNFAKDPCPEGVLMRACLTVHTDENGFLCGITRTQVVISEEEYDAALRNDPSACEALAMAVVGVKSGKELVQRELIQEESIINMVSTDKGMSQLNTLCDILDLKFRPIVDRAIAEGLYTLPGVDSQVPNDYGCFPACHVQPLYGTSQAFTHSDDFFQERQ</sequence>
<reference evidence="8" key="3">
    <citation type="submission" date="2016-03" db="UniProtKB">
        <authorList>
            <consortium name="EnsemblProtists"/>
        </authorList>
    </citation>
    <scope>IDENTIFICATION</scope>
</reference>
<dbReference type="GeneID" id="17303128"/>
<feature type="domain" description="Zn(2)-C6 fungal-type" evidence="6">
    <location>
        <begin position="32"/>
        <end position="63"/>
    </location>
</feature>
<evidence type="ECO:0000256" key="3">
    <source>
        <dbReference type="ARBA" id="ARBA00023015"/>
    </source>
</evidence>
<dbReference type="PaxDb" id="55529-EKX46424"/>
<keyword evidence="5" id="KW-0539">Nucleus</keyword>
<dbReference type="SUPFAM" id="SSF57701">
    <property type="entry name" value="Zn2/Cys6 DNA-binding domain"/>
    <property type="match status" value="2"/>
</dbReference>
<reference evidence="9" key="2">
    <citation type="submission" date="2012-11" db="EMBL/GenBank/DDBJ databases">
        <authorList>
            <person name="Kuo A."/>
            <person name="Curtis B.A."/>
            <person name="Tanifuji G."/>
            <person name="Burki F."/>
            <person name="Gruber A."/>
            <person name="Irimia M."/>
            <person name="Maruyama S."/>
            <person name="Arias M.C."/>
            <person name="Ball S.G."/>
            <person name="Gile G.H."/>
            <person name="Hirakawa Y."/>
            <person name="Hopkins J.F."/>
            <person name="Rensing S.A."/>
            <person name="Schmutz J."/>
            <person name="Symeonidi A."/>
            <person name="Elias M."/>
            <person name="Eveleigh R.J."/>
            <person name="Herman E.K."/>
            <person name="Klute M.J."/>
            <person name="Nakayama T."/>
            <person name="Obornik M."/>
            <person name="Reyes-Prieto A."/>
            <person name="Armbrust E.V."/>
            <person name="Aves S.J."/>
            <person name="Beiko R.G."/>
            <person name="Coutinho P."/>
            <person name="Dacks J.B."/>
            <person name="Durnford D.G."/>
            <person name="Fast N.M."/>
            <person name="Green B.R."/>
            <person name="Grisdale C."/>
            <person name="Hempe F."/>
            <person name="Henrissat B."/>
            <person name="Hoppner M.P."/>
            <person name="Ishida K.-I."/>
            <person name="Kim E."/>
            <person name="Koreny L."/>
            <person name="Kroth P.G."/>
            <person name="Liu Y."/>
            <person name="Malik S.-B."/>
            <person name="Maier U.G."/>
            <person name="McRose D."/>
            <person name="Mock T."/>
            <person name="Neilson J.A."/>
            <person name="Onodera N.T."/>
            <person name="Poole A.M."/>
            <person name="Pritham E.J."/>
            <person name="Richards T.A."/>
            <person name="Rocap G."/>
            <person name="Roy S.W."/>
            <person name="Sarai C."/>
            <person name="Schaack S."/>
            <person name="Shirato S."/>
            <person name="Slamovits C.H."/>
            <person name="Spencer D.F."/>
            <person name="Suzuki S."/>
            <person name="Worden A.Z."/>
            <person name="Zauner S."/>
            <person name="Barry K."/>
            <person name="Bell C."/>
            <person name="Bharti A.K."/>
            <person name="Crow J.A."/>
            <person name="Grimwood J."/>
            <person name="Kramer R."/>
            <person name="Lindquist E."/>
            <person name="Lucas S."/>
            <person name="Salamov A."/>
            <person name="McFadden G.I."/>
            <person name="Lane C.E."/>
            <person name="Keeling P.J."/>
            <person name="Gray M.W."/>
            <person name="Grigoriev I.V."/>
            <person name="Archibald J.M."/>
        </authorList>
    </citation>
    <scope>NUCLEOTIDE SEQUENCE</scope>
    <source>
        <strain evidence="9">CCMP2712</strain>
    </source>
</reference>
<organism evidence="7">
    <name type="scientific">Guillardia theta (strain CCMP2712)</name>
    <name type="common">Cryptophyte</name>
    <dbReference type="NCBI Taxonomy" id="905079"/>
    <lineage>
        <taxon>Eukaryota</taxon>
        <taxon>Cryptophyceae</taxon>
        <taxon>Pyrenomonadales</taxon>
        <taxon>Geminigeraceae</taxon>
        <taxon>Guillardia</taxon>
    </lineage>
</organism>
<gene>
    <name evidence="7" type="ORF">GUITHDRAFT_107626</name>
</gene>
<evidence type="ECO:0000313" key="7">
    <source>
        <dbReference type="EMBL" id="EKX46424.1"/>
    </source>
</evidence>
<keyword evidence="9" id="KW-1185">Reference proteome</keyword>
<dbReference type="RefSeq" id="XP_005833404.1">
    <property type="nucleotide sequence ID" value="XM_005833347.1"/>
</dbReference>
<dbReference type="InterPro" id="IPR036864">
    <property type="entry name" value="Zn2-C6_fun-type_DNA-bd_sf"/>
</dbReference>
<evidence type="ECO:0000256" key="5">
    <source>
        <dbReference type="ARBA" id="ARBA00023242"/>
    </source>
</evidence>
<evidence type="ECO:0000313" key="8">
    <source>
        <dbReference type="EnsemblProtists" id="EKX46424"/>
    </source>
</evidence>
<dbReference type="EnsemblProtists" id="EKX46424">
    <property type="protein sequence ID" value="EKX46424"/>
    <property type="gene ID" value="GUITHDRAFT_107626"/>
</dbReference>
<dbReference type="GO" id="GO:0000981">
    <property type="term" value="F:DNA-binding transcription factor activity, RNA polymerase II-specific"/>
    <property type="evidence" value="ECO:0007669"/>
    <property type="project" value="InterPro"/>
</dbReference>
<reference evidence="7 9" key="1">
    <citation type="journal article" date="2012" name="Nature">
        <title>Algal genomes reveal evolutionary mosaicism and the fate of nucleomorphs.</title>
        <authorList>
            <consortium name="DOE Joint Genome Institute"/>
            <person name="Curtis B.A."/>
            <person name="Tanifuji G."/>
            <person name="Burki F."/>
            <person name="Gruber A."/>
            <person name="Irimia M."/>
            <person name="Maruyama S."/>
            <person name="Arias M.C."/>
            <person name="Ball S.G."/>
            <person name="Gile G.H."/>
            <person name="Hirakawa Y."/>
            <person name="Hopkins J.F."/>
            <person name="Kuo A."/>
            <person name="Rensing S.A."/>
            <person name="Schmutz J."/>
            <person name="Symeonidi A."/>
            <person name="Elias M."/>
            <person name="Eveleigh R.J."/>
            <person name="Herman E.K."/>
            <person name="Klute M.J."/>
            <person name="Nakayama T."/>
            <person name="Obornik M."/>
            <person name="Reyes-Prieto A."/>
            <person name="Armbrust E.V."/>
            <person name="Aves S.J."/>
            <person name="Beiko R.G."/>
            <person name="Coutinho P."/>
            <person name="Dacks J.B."/>
            <person name="Durnford D.G."/>
            <person name="Fast N.M."/>
            <person name="Green B.R."/>
            <person name="Grisdale C.J."/>
            <person name="Hempel F."/>
            <person name="Henrissat B."/>
            <person name="Hoppner M.P."/>
            <person name="Ishida K."/>
            <person name="Kim E."/>
            <person name="Koreny L."/>
            <person name="Kroth P.G."/>
            <person name="Liu Y."/>
            <person name="Malik S.B."/>
            <person name="Maier U.G."/>
            <person name="McRose D."/>
            <person name="Mock T."/>
            <person name="Neilson J.A."/>
            <person name="Onodera N.T."/>
            <person name="Poole A.M."/>
            <person name="Pritham E.J."/>
            <person name="Richards T.A."/>
            <person name="Rocap G."/>
            <person name="Roy S.W."/>
            <person name="Sarai C."/>
            <person name="Schaack S."/>
            <person name="Shirato S."/>
            <person name="Slamovits C.H."/>
            <person name="Spencer D.F."/>
            <person name="Suzuki S."/>
            <person name="Worden A.Z."/>
            <person name="Zauner S."/>
            <person name="Barry K."/>
            <person name="Bell C."/>
            <person name="Bharti A.K."/>
            <person name="Crow J.A."/>
            <person name="Grimwood J."/>
            <person name="Kramer R."/>
            <person name="Lindquist E."/>
            <person name="Lucas S."/>
            <person name="Salamov A."/>
            <person name="McFadden G.I."/>
            <person name="Lane C.E."/>
            <person name="Keeling P.J."/>
            <person name="Gray M.W."/>
            <person name="Grigoriev I.V."/>
            <person name="Archibald J.M."/>
        </authorList>
    </citation>
    <scope>NUCLEOTIDE SEQUENCE</scope>
    <source>
        <strain evidence="7 9">CCMP2712</strain>
    </source>
</reference>